<dbReference type="SUPFAM" id="SSF52540">
    <property type="entry name" value="P-loop containing nucleoside triphosphate hydrolases"/>
    <property type="match status" value="1"/>
</dbReference>
<evidence type="ECO:0000256" key="1">
    <source>
        <dbReference type="ARBA" id="ARBA00022679"/>
    </source>
</evidence>
<dbReference type="Proteomes" id="UP001483337">
    <property type="component" value="Chromosome"/>
</dbReference>
<proteinExistence type="predicted"/>
<keyword evidence="5" id="KW-1185">Reference proteome</keyword>
<sequence>MNKVIPNLIIIGAMKSGTSSLHNYLNLHPNIQMSTLKELDFFILEKNWNQGLDWYSNQFPINKEVKIFGESSPNYTKHHLFAGIPQRMASISPDAKLIYILRDPINRILSHYFHQFVDHQEQRSLIDALQDDKNNNYINTSRYYFQIDKFLSTYKIDQILFLTLEELDKNRNQTLQKIFNFLGVDSSFEHPAFNKTYHRSSAKRRLTDLGYSISKLPSGLRFCNLFPTVFQSKVGYPVVDEQLLIYLKSILSEDVEKLRCLTGLSFLDWSL</sequence>
<feature type="domain" description="Sulfotransferase" evidence="3">
    <location>
        <begin position="7"/>
        <end position="187"/>
    </location>
</feature>
<dbReference type="PANTHER" id="PTHR10605">
    <property type="entry name" value="HEPARAN SULFATE SULFOTRANSFERASE"/>
    <property type="match status" value="1"/>
</dbReference>
<dbReference type="InterPro" id="IPR027417">
    <property type="entry name" value="P-loop_NTPase"/>
</dbReference>
<accession>A0ABZ2UQ81</accession>
<keyword evidence="1" id="KW-0808">Transferase</keyword>
<dbReference type="InterPro" id="IPR000863">
    <property type="entry name" value="Sulfotransferase_dom"/>
</dbReference>
<dbReference type="InterPro" id="IPR037359">
    <property type="entry name" value="NST/OST"/>
</dbReference>
<reference evidence="4 5" key="1">
    <citation type="submission" date="2024-04" db="EMBL/GenBank/DDBJ databases">
        <title>Okeanomitos corallinicola gen. &amp; sp. nov. (Nostocales, Cyanobacteria), a new toxic marine heterocyst-forming cyanobacterium from a coral reef.</title>
        <authorList>
            <person name="Li H."/>
            <person name="Li R."/>
            <person name="Kang J."/>
            <person name="Hii K.S."/>
            <person name="Mohamed H.F."/>
            <person name="Xu X."/>
            <person name="Luo Z."/>
        </authorList>
    </citation>
    <scope>NUCLEOTIDE SEQUENCE [LARGE SCALE GENOMIC DNA]</scope>
    <source>
        <strain evidence="4 5">TIOX110</strain>
    </source>
</reference>
<evidence type="ECO:0000256" key="2">
    <source>
        <dbReference type="ARBA" id="ARBA00023180"/>
    </source>
</evidence>
<dbReference type="RefSeq" id="WP_353930088.1">
    <property type="nucleotide sequence ID" value="NZ_CP150886.1"/>
</dbReference>
<organism evidence="4 5">
    <name type="scientific">Okeanomitos corallinicola TIOX110</name>
    <dbReference type="NCBI Taxonomy" id="3133117"/>
    <lineage>
        <taxon>Bacteria</taxon>
        <taxon>Bacillati</taxon>
        <taxon>Cyanobacteriota</taxon>
        <taxon>Cyanophyceae</taxon>
        <taxon>Nostocales</taxon>
        <taxon>Aphanizomenonaceae</taxon>
        <taxon>Okeanomitos</taxon>
    </lineage>
</organism>
<dbReference type="EMBL" id="CP150886">
    <property type="protein sequence ID" value="WZB87174.1"/>
    <property type="molecule type" value="Genomic_DNA"/>
</dbReference>
<dbReference type="Gene3D" id="3.40.50.300">
    <property type="entry name" value="P-loop containing nucleotide triphosphate hydrolases"/>
    <property type="match status" value="1"/>
</dbReference>
<evidence type="ECO:0000313" key="5">
    <source>
        <dbReference type="Proteomes" id="UP001483337"/>
    </source>
</evidence>
<gene>
    <name evidence="4" type="ORF">WJM97_17565</name>
</gene>
<evidence type="ECO:0000313" key="4">
    <source>
        <dbReference type="EMBL" id="WZB87174.1"/>
    </source>
</evidence>
<dbReference type="PANTHER" id="PTHR10605:SF56">
    <property type="entry name" value="BIFUNCTIONAL HEPARAN SULFATE N-DEACETYLASE_N-SULFOTRANSFERASE"/>
    <property type="match status" value="1"/>
</dbReference>
<name>A0ABZ2UQ81_9CYAN</name>
<keyword evidence="2" id="KW-0325">Glycoprotein</keyword>
<protein>
    <submittedName>
        <fullName evidence="4">Sulfotransferase domain-containing protein</fullName>
    </submittedName>
</protein>
<evidence type="ECO:0000259" key="3">
    <source>
        <dbReference type="Pfam" id="PF00685"/>
    </source>
</evidence>
<dbReference type="Pfam" id="PF00685">
    <property type="entry name" value="Sulfotransfer_1"/>
    <property type="match status" value="1"/>
</dbReference>